<dbReference type="RefSeq" id="WP_221856262.1">
    <property type="nucleotide sequence ID" value="NZ_BAAAYV010000020.1"/>
</dbReference>
<protein>
    <submittedName>
        <fullName evidence="2">Uncharacterized protein</fullName>
    </submittedName>
</protein>
<name>A0ABP7BQH3_9MICO</name>
<organism evidence="2 3">
    <name type="scientific">Microbacterium marinilacus</name>
    <dbReference type="NCBI Taxonomy" id="415209"/>
    <lineage>
        <taxon>Bacteria</taxon>
        <taxon>Bacillati</taxon>
        <taxon>Actinomycetota</taxon>
        <taxon>Actinomycetes</taxon>
        <taxon>Micrococcales</taxon>
        <taxon>Microbacteriaceae</taxon>
        <taxon>Microbacterium</taxon>
    </lineage>
</organism>
<keyword evidence="1" id="KW-1133">Transmembrane helix</keyword>
<evidence type="ECO:0000256" key="1">
    <source>
        <dbReference type="SAM" id="Phobius"/>
    </source>
</evidence>
<dbReference type="EMBL" id="BAAAYV010000020">
    <property type="protein sequence ID" value="GAA3666093.1"/>
    <property type="molecule type" value="Genomic_DNA"/>
</dbReference>
<keyword evidence="1" id="KW-0812">Transmembrane</keyword>
<feature type="transmembrane region" description="Helical" evidence="1">
    <location>
        <begin position="63"/>
        <end position="86"/>
    </location>
</feature>
<gene>
    <name evidence="2" type="ORF">GCM10022202_30340</name>
</gene>
<sequence length="147" mass="15386">MGFSAWGLAIGLAVLAPNLLLPLFPPRTSIPSSPVPRALGWLERAGQALCLVVPALTASGDPVWWWLIPMLAALAGYYALWARYLLGGRRGEDLYRPLGVLPVPMAILPVLVFLASAGWLGSAWIAAAAVVLAAGHVPAAAMRAARG</sequence>
<evidence type="ECO:0000313" key="3">
    <source>
        <dbReference type="Proteomes" id="UP001410795"/>
    </source>
</evidence>
<proteinExistence type="predicted"/>
<feature type="transmembrane region" description="Helical" evidence="1">
    <location>
        <begin position="123"/>
        <end position="142"/>
    </location>
</feature>
<dbReference type="Proteomes" id="UP001410795">
    <property type="component" value="Unassembled WGS sequence"/>
</dbReference>
<keyword evidence="1" id="KW-0472">Membrane</keyword>
<evidence type="ECO:0000313" key="2">
    <source>
        <dbReference type="EMBL" id="GAA3666093.1"/>
    </source>
</evidence>
<comment type="caution">
    <text evidence="2">The sequence shown here is derived from an EMBL/GenBank/DDBJ whole genome shotgun (WGS) entry which is preliminary data.</text>
</comment>
<keyword evidence="3" id="KW-1185">Reference proteome</keyword>
<reference evidence="3" key="1">
    <citation type="journal article" date="2019" name="Int. J. Syst. Evol. Microbiol.">
        <title>The Global Catalogue of Microorganisms (GCM) 10K type strain sequencing project: providing services to taxonomists for standard genome sequencing and annotation.</title>
        <authorList>
            <consortium name="The Broad Institute Genomics Platform"/>
            <consortium name="The Broad Institute Genome Sequencing Center for Infectious Disease"/>
            <person name="Wu L."/>
            <person name="Ma J."/>
        </authorList>
    </citation>
    <scope>NUCLEOTIDE SEQUENCE [LARGE SCALE GENOMIC DNA]</scope>
    <source>
        <strain evidence="3">JCM 16546</strain>
    </source>
</reference>
<accession>A0ABP7BQH3</accession>
<feature type="transmembrane region" description="Helical" evidence="1">
    <location>
        <begin position="98"/>
        <end position="117"/>
    </location>
</feature>